<dbReference type="PROSITE" id="PS51084">
    <property type="entry name" value="HIT_2"/>
    <property type="match status" value="1"/>
</dbReference>
<dbReference type="SUPFAM" id="SSF54197">
    <property type="entry name" value="HIT-like"/>
    <property type="match status" value="1"/>
</dbReference>
<dbReference type="PRINTS" id="PR00332">
    <property type="entry name" value="HISTRIAD"/>
</dbReference>
<dbReference type="GO" id="GO:0032259">
    <property type="term" value="P:methylation"/>
    <property type="evidence" value="ECO:0007669"/>
    <property type="project" value="UniProtKB-KW"/>
</dbReference>
<evidence type="ECO:0000313" key="3">
    <source>
        <dbReference type="EMBL" id="MFC3266240.1"/>
    </source>
</evidence>
<organism evidence="3 4">
    <name type="scientific">Camelimonas abortus</name>
    <dbReference type="NCBI Taxonomy" id="1017184"/>
    <lineage>
        <taxon>Bacteria</taxon>
        <taxon>Pseudomonadati</taxon>
        <taxon>Pseudomonadota</taxon>
        <taxon>Alphaproteobacteria</taxon>
        <taxon>Hyphomicrobiales</taxon>
        <taxon>Chelatococcaceae</taxon>
        <taxon>Camelimonas</taxon>
    </lineage>
</organism>
<reference evidence="4" key="1">
    <citation type="journal article" date="2019" name="Int. J. Syst. Evol. Microbiol.">
        <title>The Global Catalogue of Microorganisms (GCM) 10K type strain sequencing project: providing services to taxonomists for standard genome sequencing and annotation.</title>
        <authorList>
            <consortium name="The Broad Institute Genomics Platform"/>
            <consortium name="The Broad Institute Genome Sequencing Center for Infectious Disease"/>
            <person name="Wu L."/>
            <person name="Ma J."/>
        </authorList>
    </citation>
    <scope>NUCLEOTIDE SEQUENCE [LARGE SCALE GENOMIC DNA]</scope>
    <source>
        <strain evidence="4">CCM 7941</strain>
    </source>
</reference>
<name>A0ABV7LEX6_9HYPH</name>
<proteinExistence type="predicted"/>
<dbReference type="Pfam" id="PF01230">
    <property type="entry name" value="HIT"/>
    <property type="match status" value="1"/>
</dbReference>
<dbReference type="InterPro" id="IPR036265">
    <property type="entry name" value="HIT-like_sf"/>
</dbReference>
<accession>A0ABV7LEX6</accession>
<evidence type="ECO:0000259" key="2">
    <source>
        <dbReference type="PROSITE" id="PS51084"/>
    </source>
</evidence>
<dbReference type="EC" id="2.1.1.-" evidence="3"/>
<keyword evidence="3" id="KW-0808">Transferase</keyword>
<keyword evidence="3" id="KW-0489">Methyltransferase</keyword>
<feature type="short sequence motif" description="Histidine triad motif" evidence="1">
    <location>
        <begin position="93"/>
        <end position="97"/>
    </location>
</feature>
<protein>
    <submittedName>
        <fullName evidence="3">HIT family protein</fullName>
        <ecNumber evidence="3">2.1.1.-</ecNumber>
    </submittedName>
</protein>
<dbReference type="RefSeq" id="WP_376831517.1">
    <property type="nucleotide sequence ID" value="NZ_JBHLWR010000006.1"/>
</dbReference>
<keyword evidence="4" id="KW-1185">Reference proteome</keyword>
<evidence type="ECO:0000256" key="1">
    <source>
        <dbReference type="PROSITE-ProRule" id="PRU00464"/>
    </source>
</evidence>
<feature type="domain" description="HIT" evidence="2">
    <location>
        <begin position="6"/>
        <end position="109"/>
    </location>
</feature>
<dbReference type="InterPro" id="IPR001310">
    <property type="entry name" value="Histidine_triad_HIT"/>
</dbReference>
<sequence>MSNGCIFCAIAAGQIPARIVCESENLVAFLDIQPVREGHTLIIPRAHYRFFDDMPAELAQETIVMGQKIARAQKKLWGVERVGFMYSGVDVAHAHAHLVPMQEPTDLTSRRYIVEENLTFRHPPRVGPEALETVGARLEGALKEPA</sequence>
<dbReference type="PANTHER" id="PTHR46648">
    <property type="entry name" value="HIT FAMILY PROTEIN 1"/>
    <property type="match status" value="1"/>
</dbReference>
<dbReference type="InterPro" id="IPR011146">
    <property type="entry name" value="HIT-like"/>
</dbReference>
<comment type="caution">
    <text evidence="3">The sequence shown here is derived from an EMBL/GenBank/DDBJ whole genome shotgun (WGS) entry which is preliminary data.</text>
</comment>
<dbReference type="GO" id="GO:0008168">
    <property type="term" value="F:methyltransferase activity"/>
    <property type="evidence" value="ECO:0007669"/>
    <property type="project" value="UniProtKB-KW"/>
</dbReference>
<dbReference type="PANTHER" id="PTHR46648:SF1">
    <property type="entry name" value="ADENOSINE 5'-MONOPHOSPHORAMIDASE HNT1"/>
    <property type="match status" value="1"/>
</dbReference>
<gene>
    <name evidence="3" type="ORF">ACFOEX_07730</name>
</gene>
<dbReference type="Proteomes" id="UP001595536">
    <property type="component" value="Unassembled WGS sequence"/>
</dbReference>
<evidence type="ECO:0000313" key="4">
    <source>
        <dbReference type="Proteomes" id="UP001595536"/>
    </source>
</evidence>
<dbReference type="Gene3D" id="3.30.428.10">
    <property type="entry name" value="HIT-like"/>
    <property type="match status" value="1"/>
</dbReference>
<dbReference type="EMBL" id="JBHRUV010000032">
    <property type="protein sequence ID" value="MFC3266240.1"/>
    <property type="molecule type" value="Genomic_DNA"/>
</dbReference>